<dbReference type="PANTHER" id="PTHR22639:SF3">
    <property type="entry name" value="ZINC FINGER CCHC DOMAIN-CONTAINING PROTEIN 3"/>
    <property type="match status" value="1"/>
</dbReference>
<evidence type="ECO:0000313" key="4">
    <source>
        <dbReference type="EMBL" id="KAK0142021.1"/>
    </source>
</evidence>
<keyword evidence="5" id="KW-1185">Reference proteome</keyword>
<dbReference type="PANTHER" id="PTHR22639">
    <property type="entry name" value="GAG-RELATED PROTEIN"/>
    <property type="match status" value="1"/>
</dbReference>
<evidence type="ECO:0000259" key="3">
    <source>
        <dbReference type="PROSITE" id="PS50158"/>
    </source>
</evidence>
<dbReference type="SMART" id="SM00343">
    <property type="entry name" value="ZnF_C2HC"/>
    <property type="match status" value="2"/>
</dbReference>
<keyword evidence="1" id="KW-0863">Zinc-finger</keyword>
<evidence type="ECO:0000256" key="2">
    <source>
        <dbReference type="SAM" id="MobiDB-lite"/>
    </source>
</evidence>
<dbReference type="Pfam" id="PF23058">
    <property type="entry name" value="RBD_ZCCHC3_2nd"/>
    <property type="match status" value="1"/>
</dbReference>
<dbReference type="EMBL" id="JAOPHQ010003713">
    <property type="protein sequence ID" value="KAK0142021.1"/>
    <property type="molecule type" value="Genomic_DNA"/>
</dbReference>
<feature type="compositionally biased region" description="Polar residues" evidence="2">
    <location>
        <begin position="191"/>
        <end position="208"/>
    </location>
</feature>
<comment type="caution">
    <text evidence="4">The sequence shown here is derived from an EMBL/GenBank/DDBJ whole genome shotgun (WGS) entry which is preliminary data.</text>
</comment>
<dbReference type="GO" id="GO:0002218">
    <property type="term" value="P:activation of innate immune response"/>
    <property type="evidence" value="ECO:0007669"/>
    <property type="project" value="InterPro"/>
</dbReference>
<keyword evidence="1" id="KW-0862">Zinc</keyword>
<name>A0AA47NX47_MERPO</name>
<dbReference type="InterPro" id="IPR042509">
    <property type="entry name" value="ZCCHC3"/>
</dbReference>
<dbReference type="Pfam" id="PF00098">
    <property type="entry name" value="zf-CCHC"/>
    <property type="match status" value="2"/>
</dbReference>
<evidence type="ECO:0000313" key="5">
    <source>
        <dbReference type="Proteomes" id="UP001174136"/>
    </source>
</evidence>
<sequence>MVPMYTVSKEGLWEKMIRTLDRRYCTVRAQATKVRDEDGIWNCAWRVPIQQWWDPHGFQGLKHLPSIVLGENRGYIHYQGQPKLCRKCGEHGHLAEACEKVVCGKCREIGHAFEEYTNGSKCYLCGDSNHLFRDCSKSFANKLKQVARQKAVESRETNVPGQEIQISCQGKMGEGPEVAQKRVGQLRQKADPQTGSSNSPTVEVSSDL</sequence>
<dbReference type="GO" id="GO:0003690">
    <property type="term" value="F:double-stranded DNA binding"/>
    <property type="evidence" value="ECO:0007669"/>
    <property type="project" value="InterPro"/>
</dbReference>
<reference evidence="4" key="1">
    <citation type="journal article" date="2023" name="Front. Mar. Sci.">
        <title>A new Merluccius polli reference genome to investigate the effects of global change in West African waters.</title>
        <authorList>
            <person name="Mateo J.L."/>
            <person name="Blanco-Fernandez C."/>
            <person name="Garcia-Vazquez E."/>
            <person name="Machado-Schiaffino G."/>
        </authorList>
    </citation>
    <scope>NUCLEOTIDE SEQUENCE</scope>
    <source>
        <strain evidence="4">C29</strain>
        <tissue evidence="4">Fin</tissue>
    </source>
</reference>
<feature type="domain" description="CCHC-type" evidence="3">
    <location>
        <begin position="121"/>
        <end position="137"/>
    </location>
</feature>
<dbReference type="InterPro" id="IPR036875">
    <property type="entry name" value="Znf_CCHC_sf"/>
</dbReference>
<evidence type="ECO:0000256" key="1">
    <source>
        <dbReference type="PROSITE-ProRule" id="PRU00047"/>
    </source>
</evidence>
<dbReference type="Gene3D" id="4.10.60.10">
    <property type="entry name" value="Zinc finger, CCHC-type"/>
    <property type="match status" value="1"/>
</dbReference>
<dbReference type="Proteomes" id="UP001174136">
    <property type="component" value="Unassembled WGS sequence"/>
</dbReference>
<accession>A0AA47NX47</accession>
<dbReference type="GO" id="GO:0008270">
    <property type="term" value="F:zinc ion binding"/>
    <property type="evidence" value="ECO:0007669"/>
    <property type="project" value="UniProtKB-KW"/>
</dbReference>
<dbReference type="GO" id="GO:0003723">
    <property type="term" value="F:RNA binding"/>
    <property type="evidence" value="ECO:0007669"/>
    <property type="project" value="InterPro"/>
</dbReference>
<dbReference type="AlphaFoldDB" id="A0AA47NX47"/>
<gene>
    <name evidence="4" type="primary">ZCCHC3_7</name>
    <name evidence="4" type="ORF">N1851_020288</name>
</gene>
<feature type="region of interest" description="Disordered" evidence="2">
    <location>
        <begin position="169"/>
        <end position="208"/>
    </location>
</feature>
<dbReference type="InterPro" id="IPR057811">
    <property type="entry name" value="RBD_ZCCHC3_2nd"/>
</dbReference>
<protein>
    <submittedName>
        <fullName evidence="4">Zinc finger CCHC domain-containing protein 3</fullName>
    </submittedName>
</protein>
<organism evidence="4 5">
    <name type="scientific">Merluccius polli</name>
    <name type="common">Benguela hake</name>
    <name type="synonym">Merluccius cadenati</name>
    <dbReference type="NCBI Taxonomy" id="89951"/>
    <lineage>
        <taxon>Eukaryota</taxon>
        <taxon>Metazoa</taxon>
        <taxon>Chordata</taxon>
        <taxon>Craniata</taxon>
        <taxon>Vertebrata</taxon>
        <taxon>Euteleostomi</taxon>
        <taxon>Actinopterygii</taxon>
        <taxon>Neopterygii</taxon>
        <taxon>Teleostei</taxon>
        <taxon>Neoteleostei</taxon>
        <taxon>Acanthomorphata</taxon>
        <taxon>Zeiogadaria</taxon>
        <taxon>Gadariae</taxon>
        <taxon>Gadiformes</taxon>
        <taxon>Gadoidei</taxon>
        <taxon>Merlucciidae</taxon>
        <taxon>Merluccius</taxon>
    </lineage>
</organism>
<dbReference type="PROSITE" id="PS50158">
    <property type="entry name" value="ZF_CCHC"/>
    <property type="match status" value="2"/>
</dbReference>
<feature type="domain" description="CCHC-type" evidence="3">
    <location>
        <begin position="85"/>
        <end position="100"/>
    </location>
</feature>
<keyword evidence="1" id="KW-0479">Metal-binding</keyword>
<dbReference type="InterPro" id="IPR001878">
    <property type="entry name" value="Znf_CCHC"/>
</dbReference>
<proteinExistence type="predicted"/>
<dbReference type="SUPFAM" id="SSF57756">
    <property type="entry name" value="Retrovirus zinc finger-like domains"/>
    <property type="match status" value="1"/>
</dbReference>